<organism evidence="2 3">
    <name type="scientific">Arthrobotrys conoides</name>
    <dbReference type="NCBI Taxonomy" id="74498"/>
    <lineage>
        <taxon>Eukaryota</taxon>
        <taxon>Fungi</taxon>
        <taxon>Dikarya</taxon>
        <taxon>Ascomycota</taxon>
        <taxon>Pezizomycotina</taxon>
        <taxon>Orbiliomycetes</taxon>
        <taxon>Orbiliales</taxon>
        <taxon>Orbiliaceae</taxon>
        <taxon>Arthrobotrys</taxon>
    </lineage>
</organism>
<accession>A0AAN8NWE2</accession>
<comment type="caution">
    <text evidence="2">The sequence shown here is derived from an EMBL/GenBank/DDBJ whole genome shotgun (WGS) entry which is preliminary data.</text>
</comment>
<sequence length="69" mass="7365">MELPPASSTARAQLRAHSCKGGERESAGSKTNTDAAVEAVDEKEGCNDVRCAMRWKDDGMVVGGWLLVD</sequence>
<keyword evidence="3" id="KW-1185">Reference proteome</keyword>
<feature type="compositionally biased region" description="Polar residues" evidence="1">
    <location>
        <begin position="1"/>
        <end position="11"/>
    </location>
</feature>
<gene>
    <name evidence="2" type="ORF">TWF506_000714</name>
</gene>
<proteinExistence type="predicted"/>
<feature type="region of interest" description="Disordered" evidence="1">
    <location>
        <begin position="1"/>
        <end position="40"/>
    </location>
</feature>
<reference evidence="2 3" key="1">
    <citation type="submission" date="2019-10" db="EMBL/GenBank/DDBJ databases">
        <authorList>
            <person name="Palmer J.M."/>
        </authorList>
    </citation>
    <scope>NUCLEOTIDE SEQUENCE [LARGE SCALE GENOMIC DNA]</scope>
    <source>
        <strain evidence="2 3">TWF506</strain>
    </source>
</reference>
<dbReference type="EMBL" id="JAVHJM010000001">
    <property type="protein sequence ID" value="KAK6520460.1"/>
    <property type="molecule type" value="Genomic_DNA"/>
</dbReference>
<dbReference type="AlphaFoldDB" id="A0AAN8NWE2"/>
<evidence type="ECO:0000256" key="1">
    <source>
        <dbReference type="SAM" id="MobiDB-lite"/>
    </source>
</evidence>
<protein>
    <submittedName>
        <fullName evidence="2">Uncharacterized protein</fullName>
    </submittedName>
</protein>
<evidence type="ECO:0000313" key="2">
    <source>
        <dbReference type="EMBL" id="KAK6520460.1"/>
    </source>
</evidence>
<evidence type="ECO:0000313" key="3">
    <source>
        <dbReference type="Proteomes" id="UP001307849"/>
    </source>
</evidence>
<name>A0AAN8NWE2_9PEZI</name>
<dbReference type="Proteomes" id="UP001307849">
    <property type="component" value="Unassembled WGS sequence"/>
</dbReference>